<protein>
    <submittedName>
        <fullName evidence="1">Uncharacterized protein</fullName>
    </submittedName>
</protein>
<keyword evidence="2" id="KW-1185">Reference proteome</keyword>
<dbReference type="AlphaFoldDB" id="A0A5J6N406"/>
<sequence length="59" mass="6772">MPVEECNELAGNDLMEVEDQHSFCAYVTERSGRHTSGAEQRLSRRIIHIELQRGVSTQR</sequence>
<dbReference type="EMBL" id="CP042582">
    <property type="protein sequence ID" value="QEX23260.1"/>
    <property type="molecule type" value="Genomic_DNA"/>
</dbReference>
<evidence type="ECO:0000313" key="1">
    <source>
        <dbReference type="EMBL" id="QEX23260.1"/>
    </source>
</evidence>
<dbReference type="Proteomes" id="UP000325797">
    <property type="component" value="Chromosome"/>
</dbReference>
<evidence type="ECO:0000313" key="2">
    <source>
        <dbReference type="Proteomes" id="UP000325797"/>
    </source>
</evidence>
<organism evidence="1 2">
    <name type="scientific">Hypericibacter adhaerens</name>
    <dbReference type="NCBI Taxonomy" id="2602016"/>
    <lineage>
        <taxon>Bacteria</taxon>
        <taxon>Pseudomonadati</taxon>
        <taxon>Pseudomonadota</taxon>
        <taxon>Alphaproteobacteria</taxon>
        <taxon>Rhodospirillales</taxon>
        <taxon>Dongiaceae</taxon>
        <taxon>Hypericibacter</taxon>
    </lineage>
</organism>
<dbReference type="KEGG" id="hadh:FRZ61_31960"/>
<reference evidence="1 2" key="1">
    <citation type="submission" date="2019-08" db="EMBL/GenBank/DDBJ databases">
        <title>Hyperibacter terrae gen. nov., sp. nov. and Hyperibacter viscosus sp. nov., two new members in the family Rhodospirillaceae isolated from the rhizosphere of Hypericum perforatum.</title>
        <authorList>
            <person name="Noviana Z."/>
        </authorList>
    </citation>
    <scope>NUCLEOTIDE SEQUENCE [LARGE SCALE GENOMIC DNA]</scope>
    <source>
        <strain evidence="1 2">R5959</strain>
    </source>
</reference>
<proteinExistence type="predicted"/>
<gene>
    <name evidence="1" type="ORF">FRZ61_31960</name>
</gene>
<accession>A0A5J6N406</accession>
<name>A0A5J6N406_9PROT</name>